<protein>
    <submittedName>
        <fullName evidence="2">Uncharacterized protein</fullName>
    </submittedName>
</protein>
<proteinExistence type="predicted"/>
<feature type="region of interest" description="Disordered" evidence="1">
    <location>
        <begin position="23"/>
        <end position="44"/>
    </location>
</feature>
<evidence type="ECO:0000313" key="2">
    <source>
        <dbReference type="EMBL" id="MBE5037163.1"/>
    </source>
</evidence>
<gene>
    <name evidence="2" type="ORF">INF35_05120</name>
</gene>
<dbReference type="EMBL" id="JADCKC010000001">
    <property type="protein sequence ID" value="MBE5037163.1"/>
    <property type="molecule type" value="Genomic_DNA"/>
</dbReference>
<reference evidence="2 3" key="1">
    <citation type="submission" date="2020-10" db="EMBL/GenBank/DDBJ databases">
        <title>ChiBAC.</title>
        <authorList>
            <person name="Zenner C."/>
            <person name="Hitch T.C.A."/>
            <person name="Clavel T."/>
        </authorList>
    </citation>
    <scope>NUCLEOTIDE SEQUENCE [LARGE SCALE GENOMIC DNA]</scope>
    <source>
        <strain evidence="2 3">DSM 109015</strain>
    </source>
</reference>
<evidence type="ECO:0000313" key="3">
    <source>
        <dbReference type="Proteomes" id="UP000768567"/>
    </source>
</evidence>
<keyword evidence="3" id="KW-1185">Reference proteome</keyword>
<name>A0ABR9R210_9FIRM</name>
<sequence length="121" mass="12901">MLLFSLSCSGFLKLDFSNNAGGTAEISQIPAGKGEQSGRKDRPFSLYKSLSGKRASRCAGERAASDGRPFGGKAPEAFRRKKKAGCVGTGTAQIVQKTRLKQLASGQGAFRRKTQEENCTP</sequence>
<organism evidence="2 3">
    <name type="scientific">Gemmiger gallinarum</name>
    <dbReference type="NCBI Taxonomy" id="2779354"/>
    <lineage>
        <taxon>Bacteria</taxon>
        <taxon>Bacillati</taxon>
        <taxon>Bacillota</taxon>
        <taxon>Clostridia</taxon>
        <taxon>Eubacteriales</taxon>
        <taxon>Gemmiger</taxon>
    </lineage>
</organism>
<accession>A0ABR9R210</accession>
<comment type="caution">
    <text evidence="2">The sequence shown here is derived from an EMBL/GenBank/DDBJ whole genome shotgun (WGS) entry which is preliminary data.</text>
</comment>
<dbReference type="Proteomes" id="UP000768567">
    <property type="component" value="Unassembled WGS sequence"/>
</dbReference>
<evidence type="ECO:0000256" key="1">
    <source>
        <dbReference type="SAM" id="MobiDB-lite"/>
    </source>
</evidence>